<dbReference type="EC" id="5.6.2.4" evidence="8"/>
<dbReference type="GO" id="GO:0003968">
    <property type="term" value="F:RNA-directed RNA polymerase activity"/>
    <property type="evidence" value="ECO:0007669"/>
    <property type="project" value="InterPro"/>
</dbReference>
<dbReference type="Pfam" id="PF00271">
    <property type="entry name" value="Helicase_C"/>
    <property type="match status" value="1"/>
</dbReference>
<keyword evidence="2" id="KW-0547">Nucleotide-binding</keyword>
<dbReference type="GO" id="GO:0043138">
    <property type="term" value="F:3'-5' DNA helicase activity"/>
    <property type="evidence" value="ECO:0007669"/>
    <property type="project" value="UniProtKB-EC"/>
</dbReference>
<evidence type="ECO:0000256" key="5">
    <source>
        <dbReference type="ARBA" id="ARBA00022840"/>
    </source>
</evidence>
<dbReference type="Pfam" id="PF26253">
    <property type="entry name" value="RdRP_head"/>
    <property type="match status" value="1"/>
</dbReference>
<evidence type="ECO:0000256" key="9">
    <source>
        <dbReference type="SAM" id="MobiDB-lite"/>
    </source>
</evidence>
<feature type="compositionally biased region" description="Basic and acidic residues" evidence="9">
    <location>
        <begin position="933"/>
        <end position="966"/>
    </location>
</feature>
<keyword evidence="5" id="KW-0067">ATP-binding</keyword>
<dbReference type="SUPFAM" id="SSF52540">
    <property type="entry name" value="P-loop containing nucleoside triphosphate hydrolases"/>
    <property type="match status" value="1"/>
</dbReference>
<dbReference type="Gene3D" id="3.40.50.300">
    <property type="entry name" value="P-loop containing nucleotide triphosphate hydrolases"/>
    <property type="match status" value="2"/>
</dbReference>
<reference evidence="12 13" key="1">
    <citation type="journal article" date="2024" name="Science">
        <title>Giant polyketide synthase enzymes in the biosynthesis of giant marine polyether toxins.</title>
        <authorList>
            <person name="Fallon T.R."/>
            <person name="Shende V.V."/>
            <person name="Wierzbicki I.H."/>
            <person name="Pendleton A.L."/>
            <person name="Watervoot N.F."/>
            <person name="Auber R.P."/>
            <person name="Gonzalez D.J."/>
            <person name="Wisecaver J.H."/>
            <person name="Moore B.S."/>
        </authorList>
    </citation>
    <scope>NUCLEOTIDE SEQUENCE [LARGE SCALE GENOMIC DNA]</scope>
    <source>
        <strain evidence="12 13">12B1</strain>
    </source>
</reference>
<dbReference type="PROSITE" id="PS00690">
    <property type="entry name" value="DEAH_ATP_HELICASE"/>
    <property type="match status" value="1"/>
</dbReference>
<dbReference type="InterPro" id="IPR057596">
    <property type="entry name" value="RDRP_core"/>
</dbReference>
<feature type="compositionally biased region" description="Basic and acidic residues" evidence="9">
    <location>
        <begin position="414"/>
        <end position="430"/>
    </location>
</feature>
<dbReference type="PANTHER" id="PTHR13710">
    <property type="entry name" value="DNA HELICASE RECQ FAMILY MEMBER"/>
    <property type="match status" value="1"/>
</dbReference>
<evidence type="ECO:0000313" key="12">
    <source>
        <dbReference type="EMBL" id="KAL1507948.1"/>
    </source>
</evidence>
<dbReference type="GO" id="GO:0005737">
    <property type="term" value="C:cytoplasm"/>
    <property type="evidence" value="ECO:0007669"/>
    <property type="project" value="TreeGrafter"/>
</dbReference>
<accession>A0AB34IY81</accession>
<name>A0AB34IY81_PRYPA</name>
<evidence type="ECO:0000259" key="10">
    <source>
        <dbReference type="PROSITE" id="PS51192"/>
    </source>
</evidence>
<evidence type="ECO:0000256" key="6">
    <source>
        <dbReference type="ARBA" id="ARBA00023125"/>
    </source>
</evidence>
<feature type="compositionally biased region" description="Acidic residues" evidence="9">
    <location>
        <begin position="967"/>
        <end position="979"/>
    </location>
</feature>
<dbReference type="Pfam" id="PF05183">
    <property type="entry name" value="RdRP"/>
    <property type="match status" value="1"/>
</dbReference>
<evidence type="ECO:0000256" key="7">
    <source>
        <dbReference type="ARBA" id="ARBA00034617"/>
    </source>
</evidence>
<dbReference type="InterPro" id="IPR014001">
    <property type="entry name" value="Helicase_ATP-bd"/>
</dbReference>
<dbReference type="InterPro" id="IPR004589">
    <property type="entry name" value="DNA_helicase_ATP-dep_RecQ"/>
</dbReference>
<keyword evidence="4" id="KW-0347">Helicase</keyword>
<dbReference type="EMBL" id="JBGBPQ010000017">
    <property type="protein sequence ID" value="KAL1507948.1"/>
    <property type="molecule type" value="Genomic_DNA"/>
</dbReference>
<dbReference type="PROSITE" id="PS51194">
    <property type="entry name" value="HELICASE_CTER"/>
    <property type="match status" value="1"/>
</dbReference>
<dbReference type="InterPro" id="IPR001650">
    <property type="entry name" value="Helicase_C-like"/>
</dbReference>
<evidence type="ECO:0000259" key="11">
    <source>
        <dbReference type="PROSITE" id="PS51194"/>
    </source>
</evidence>
<feature type="region of interest" description="Disordered" evidence="9">
    <location>
        <begin position="391"/>
        <end position="434"/>
    </location>
</feature>
<keyword evidence="3" id="KW-0378">Hydrolase</keyword>
<dbReference type="GO" id="GO:0000724">
    <property type="term" value="P:double-strand break repair via homologous recombination"/>
    <property type="evidence" value="ECO:0007669"/>
    <property type="project" value="TreeGrafter"/>
</dbReference>
<keyword evidence="6" id="KW-0238">DNA-binding</keyword>
<dbReference type="PANTHER" id="PTHR13710:SF120">
    <property type="entry name" value="BIFUNCTIONAL 3'-5' EXONUCLEASE_ATP-DEPENDENT HELICASE WRN"/>
    <property type="match status" value="1"/>
</dbReference>
<dbReference type="CDD" id="cd17920">
    <property type="entry name" value="DEXHc_RecQ"/>
    <property type="match status" value="1"/>
</dbReference>
<organism evidence="12 13">
    <name type="scientific">Prymnesium parvum</name>
    <name type="common">Toxic golden alga</name>
    <dbReference type="NCBI Taxonomy" id="97485"/>
    <lineage>
        <taxon>Eukaryota</taxon>
        <taxon>Haptista</taxon>
        <taxon>Haptophyta</taxon>
        <taxon>Prymnesiophyceae</taxon>
        <taxon>Prymnesiales</taxon>
        <taxon>Prymnesiaceae</taxon>
        <taxon>Prymnesium</taxon>
    </lineage>
</organism>
<evidence type="ECO:0000256" key="8">
    <source>
        <dbReference type="ARBA" id="ARBA00034808"/>
    </source>
</evidence>
<feature type="region of interest" description="Disordered" evidence="9">
    <location>
        <begin position="1736"/>
        <end position="1784"/>
    </location>
</feature>
<dbReference type="GO" id="GO:0016787">
    <property type="term" value="F:hydrolase activity"/>
    <property type="evidence" value="ECO:0007669"/>
    <property type="project" value="UniProtKB-KW"/>
</dbReference>
<evidence type="ECO:0000256" key="2">
    <source>
        <dbReference type="ARBA" id="ARBA00022741"/>
    </source>
</evidence>
<evidence type="ECO:0000256" key="4">
    <source>
        <dbReference type="ARBA" id="ARBA00022806"/>
    </source>
</evidence>
<dbReference type="SMART" id="SM00490">
    <property type="entry name" value="HELICc"/>
    <property type="match status" value="1"/>
</dbReference>
<dbReference type="PROSITE" id="PS51192">
    <property type="entry name" value="HELICASE_ATP_BIND_1"/>
    <property type="match status" value="1"/>
</dbReference>
<feature type="region of interest" description="Disordered" evidence="9">
    <location>
        <begin position="540"/>
        <end position="559"/>
    </location>
</feature>
<evidence type="ECO:0000256" key="1">
    <source>
        <dbReference type="ARBA" id="ARBA00005446"/>
    </source>
</evidence>
<sequence length="2726" mass="302665">MYRNWKPLLPADAPRLPTAAPSPGGRGLVSFGERNDTICTRAKGADLNYPADRLVKHGLHERLKALRARRYDTEKLTPEQCAQLPSLRRHEHRHVMLENIFAEHRRIGVGSCEATSPPRGGGGLAASPSTHEREQLQVSLATPSTCNATTGATPPTPNTTRDAAATPRTVAAAPSATAVVAAKAHQKRPPLASSAAPAPVAANVTPDAALSASTVTVEVVISQADSLQLQFPPCPDSLPMIEVGTLVIGAPRVPGTTVPFPLDLALGVVVDVEGRLDAARRGRSVSIAWAHVDEAQFVLPKVLLSSIDNGRFKPSVGQIGTYHSDTQLRTITVWPAALDRWMATLGEKIRRNFGESRLAELHGVLHPGVPLSTATLSVLLRRLDDRIRHMVQPQCSQSRRKPSLTHASSSKSVGEVEKRSQEGEPGLRPDEDLEANEEIMKSAKELLHRKIKVHWQEPGMESEWRIGEVVGFKVVKLPKGGRSALAHEIKFDRVDKCVLLDLLGCPQYEQHGEHGLHSRELLNPVELRRPWALLEDGTSAAEENGMESTCDSEPRTPLDNEADGMELTFDGASTSKEENSGYSQENGVNSQGMLHPLCARGYKHKDKGGVCSFSKAKSTSQAEEGGAGFTVSPEETAKAEALVHRRALQYWRIKVRWGHNKIKWVEAMVVGFESWKHRVDSRTLLNPDELRWPWVLLEERATTEQTDSMALACDDCAEEPRARLFEGGSADQADGMSLACDEVSTSKEEKSVNSQCKLNPLCVRGYKHKGKGGVCSFSKPKVPLRTEEAGAGFTVSAKQTAKAEALVHRRALQRIRVHWFEPEGNVPVQWYTGEVVSFEPRGKHTLNSRTLLNPDELRRPWALLEEGATAQQTDSMALACDDCAEEPRARLDVGGSAEQADGVSLACDEKSSLVHDLFKPAELWRPWALLHEGESAEEARDGSAAETRVESDEEAHGASDEETHGDGDEEAREESDEEAVNIADSFTDESTGFKKVAVGQCERNPLCTRGAKHMGQGGHCQLPKGRFRPERVIGQCERNPFCPLGNHELHSPVILNPEELRRPWALLEKGENSDCDSKEGFGTSDRKMRGKSETRMYFSIRDDETPASIAQLHGVDVRSLIDLNKQRFPDLRPRSKLPKGSSLKLPCDSNDWTLAHHWVGAGVRDQSNGIGEIFQACAIKHDGETTEDVRFRARYDTLEIELSWMEARTQILEWLRTDKPEETLLQVLFECFEFWKFREHQEEELIKTVLNGGDLLCVASTGFGKSLLYQLPGLFVHLRSNKCVLVISPLIALMEDQVARLNSKSLKRGASEVAAFIGSAQTDPFVEPRAKAGEFALVYATPEKLFFPGSTFLSDIRERLAFVVIDEAHCISEWGHDFRPEFSELSKLRHHQWLLCPKVPIIAVTATAKRDVRDHICDVLNLRSPTIKVLPIYRHNLRLHCFDRIDTSILNEVYDRLRNFDSAIIYTSKRKKAEELCQKLKEEGILADFYHAGMSAAERSAAQQRFMNNETTAICATTAFGMGIDKSDVRLVVHWTAPKNFDAYIQEIGRGGRDGKPAECWMITQGSDFTNWENDHYRPRYGDSRDNFMVGVESLRTYFHSVDKCRWAQIISYSEGEESARSQLPNGCGFCDNCTARSGGKTEHRDFAAVAVLLLWAIDVCLQKSHARRCRCHNPSEYGVTKGDDDIPMPFEDADVVEDEGGVPISVPAREICDSETVPMVVDIDGKKIIMDIDDAENPTQTGGAEPTPTPMAIDDDLNPTRVGGSKRRRVITDSDDDDNHSSRFARRTWDSNAEAIVSEHWEHVRRSADAEIVAIDEKWARVPFVLRFALLVVGVEERHVSVDLLNDLLELSSVTPPNFRECERRMQQLHQEIRVLRPPQGKTIMYEAELSSIGTWQYAMYIHGDTIAHSELGAENILKVVVPDLPYNDVEKHQTLLAQKSNLSTHKLFGRNFVFFGIKSDHSMVNSRAFLIAEQSRGPGLVWNSADEARQLLADFRQVQANPAKMSKRMEHAFSKTFRALADFNLIEVDEPNGVSILNAVEYLRRQPPVPDNEVHVIVMDDTYGSGLDAKGNTAIMTDGNGLISSNLSSTFPQVSSGQCIGDPDEAVLVTQYRQWLGGSLDKGTLTTDARLPPGWIVIPKSSRKISGSKDCSARERGISRFEINNTFDFSTRARLNVNLIQLLEHLARRPEEMRAYLLRLQQKEVERVRTVADHRASRAERIRTIRNLQGNAFRRGVTDHASPATLLLAGFEPSKEPFLQKSLAKYEIDELKSIREGKINLPYSYNLVGVCDPSGSLPAGTVCVVVEGVAIGQSMVGSTTDVPKVVIYRAPGCTEGDLREVEHRKTPELMQVLEGLPAPRCNAIFFSSHGNRSLADEMAGGDLDGDIFVVIADPNIVGNVHTKDAWRADRVAMDRNVQRAAKKTSASTGSELVDHFLKIRHSTCSTVGSCANQLLAVADLHGLSHPDAATLGTVYYHALDGEITEAPKLSLSLKQWPCWMESRTNRTGITFVRTNSILSDMWCTNLGCDSERDGESMPRDDERTTFHVDRDLDLSRDVHTGDKRSIHDFERLVKKWKKLRKDYGHRMQRLLSAHGVTDSDSVSAAALDAVFDDEAKAKISELYQFYRQILFDAHTSADEEDFFPVIVANKQSLLFEASALFVASYAISSSTVGAKQSGGLQFPWRVAGDLLCELKCIRMAQRQGSSSSYHFNPQSLQALLGGRS</sequence>
<feature type="region of interest" description="Disordered" evidence="9">
    <location>
        <begin position="112"/>
        <end position="133"/>
    </location>
</feature>
<evidence type="ECO:0000256" key="3">
    <source>
        <dbReference type="ARBA" id="ARBA00022801"/>
    </source>
</evidence>
<dbReference type="GO" id="GO:0005524">
    <property type="term" value="F:ATP binding"/>
    <property type="evidence" value="ECO:0007669"/>
    <property type="project" value="UniProtKB-KW"/>
</dbReference>
<protein>
    <recommendedName>
        <fullName evidence="8">DNA 3'-5' helicase</fullName>
        <ecNumber evidence="8">5.6.2.4</ecNumber>
    </recommendedName>
</protein>
<feature type="domain" description="Helicase ATP-binding" evidence="10">
    <location>
        <begin position="1246"/>
        <end position="1426"/>
    </location>
</feature>
<dbReference type="GO" id="GO:0005634">
    <property type="term" value="C:nucleus"/>
    <property type="evidence" value="ECO:0007669"/>
    <property type="project" value="TreeGrafter"/>
</dbReference>
<dbReference type="InterPro" id="IPR002464">
    <property type="entry name" value="DNA/RNA_helicase_DEAH_CS"/>
</dbReference>
<dbReference type="Proteomes" id="UP001515480">
    <property type="component" value="Unassembled WGS sequence"/>
</dbReference>
<feature type="region of interest" description="Disordered" evidence="9">
    <location>
        <begin position="933"/>
        <end position="987"/>
    </location>
</feature>
<evidence type="ECO:0000313" key="13">
    <source>
        <dbReference type="Proteomes" id="UP001515480"/>
    </source>
</evidence>
<dbReference type="SMART" id="SM00487">
    <property type="entry name" value="DEXDc"/>
    <property type="match status" value="1"/>
</dbReference>
<dbReference type="GO" id="GO:0009378">
    <property type="term" value="F:four-way junction helicase activity"/>
    <property type="evidence" value="ECO:0007669"/>
    <property type="project" value="TreeGrafter"/>
</dbReference>
<dbReference type="InterPro" id="IPR058752">
    <property type="entry name" value="RDRP_C_head"/>
</dbReference>
<comment type="similarity">
    <text evidence="1">Belongs to the helicase family. RecQ subfamily.</text>
</comment>
<dbReference type="InterPro" id="IPR011545">
    <property type="entry name" value="DEAD/DEAH_box_helicase_dom"/>
</dbReference>
<dbReference type="Pfam" id="PF00270">
    <property type="entry name" value="DEAD"/>
    <property type="match status" value="1"/>
</dbReference>
<comment type="catalytic activity">
    <reaction evidence="7">
        <text>Couples ATP hydrolysis with the unwinding of duplex DNA by translocating in the 3'-5' direction.</text>
        <dbReference type="EC" id="5.6.2.4"/>
    </reaction>
</comment>
<dbReference type="NCBIfam" id="TIGR00614">
    <property type="entry name" value="recQ_fam"/>
    <property type="match status" value="1"/>
</dbReference>
<keyword evidence="13" id="KW-1185">Reference proteome</keyword>
<proteinExistence type="inferred from homology"/>
<feature type="domain" description="Helicase C-terminal" evidence="11">
    <location>
        <begin position="1449"/>
        <end position="1596"/>
    </location>
</feature>
<dbReference type="GO" id="GO:0005694">
    <property type="term" value="C:chromosome"/>
    <property type="evidence" value="ECO:0007669"/>
    <property type="project" value="TreeGrafter"/>
</dbReference>
<dbReference type="InterPro" id="IPR027417">
    <property type="entry name" value="P-loop_NTPase"/>
</dbReference>
<gene>
    <name evidence="12" type="ORF">AB1Y20_007552</name>
</gene>
<dbReference type="GO" id="GO:0003677">
    <property type="term" value="F:DNA binding"/>
    <property type="evidence" value="ECO:0007669"/>
    <property type="project" value="UniProtKB-KW"/>
</dbReference>
<comment type="caution">
    <text evidence="12">The sequence shown here is derived from an EMBL/GenBank/DDBJ whole genome shotgun (WGS) entry which is preliminary data.</text>
</comment>